<organism evidence="3 4">
    <name type="scientific">Vagococcus elongatus</name>
    <dbReference type="NCBI Taxonomy" id="180344"/>
    <lineage>
        <taxon>Bacteria</taxon>
        <taxon>Bacillati</taxon>
        <taxon>Bacillota</taxon>
        <taxon>Bacilli</taxon>
        <taxon>Lactobacillales</taxon>
        <taxon>Enterococcaceae</taxon>
        <taxon>Vagococcus</taxon>
    </lineage>
</organism>
<dbReference type="InterPro" id="IPR050266">
    <property type="entry name" value="AB_hydrolase_sf"/>
</dbReference>
<dbReference type="InterPro" id="IPR029058">
    <property type="entry name" value="AB_hydrolase_fold"/>
</dbReference>
<sequence length="232" mass="26299">MKKIMLTKDNSPIYYDVLGEGKPLLFLHGNSQNNRYFEKQIKDFSKNYQLFLLDTRDHGKSRNTQKHLDMALIIEDIRQLMTIEKLASLSMIGFSDGANIALTYACKYPEQVEKLVLSSPNVYAEGLKAAHLVKSTALLRLTRSFKLTKISRVINLSLTDLPITKGEMKKITCPVLVIGGAFDIIKLSHMEKIAEQLPNASFIVAKNTGHSVPRLRPKWFNHHVLSFLAEKN</sequence>
<dbReference type="SUPFAM" id="SSF53474">
    <property type="entry name" value="alpha/beta-Hydrolases"/>
    <property type="match status" value="1"/>
</dbReference>
<dbReference type="EMBL" id="NGKA01000019">
    <property type="protein sequence ID" value="RSU09700.1"/>
    <property type="molecule type" value="Genomic_DNA"/>
</dbReference>
<evidence type="ECO:0000259" key="2">
    <source>
        <dbReference type="Pfam" id="PF00561"/>
    </source>
</evidence>
<dbReference type="Gene3D" id="3.40.50.1820">
    <property type="entry name" value="alpha/beta hydrolase"/>
    <property type="match status" value="1"/>
</dbReference>
<protein>
    <recommendedName>
        <fullName evidence="2">AB hydrolase-1 domain-containing protein</fullName>
    </recommendedName>
</protein>
<keyword evidence="1" id="KW-0378">Hydrolase</keyword>
<dbReference type="PANTHER" id="PTHR43798:SF31">
    <property type="entry name" value="AB HYDROLASE SUPERFAMILY PROTEIN YCLE"/>
    <property type="match status" value="1"/>
</dbReference>
<dbReference type="Proteomes" id="UP000287605">
    <property type="component" value="Unassembled WGS sequence"/>
</dbReference>
<accession>A0A430ANF4</accession>
<dbReference type="PRINTS" id="PR00111">
    <property type="entry name" value="ABHYDROLASE"/>
</dbReference>
<reference evidence="3 4" key="1">
    <citation type="submission" date="2017-05" db="EMBL/GenBank/DDBJ databases">
        <title>Vagococcus spp. assemblies.</title>
        <authorList>
            <person name="Gulvik C.A."/>
        </authorList>
    </citation>
    <scope>NUCLEOTIDE SEQUENCE [LARGE SCALE GENOMIC DNA]</scope>
    <source>
        <strain evidence="3 4">CCUG 51432</strain>
    </source>
</reference>
<dbReference type="GO" id="GO:0016787">
    <property type="term" value="F:hydrolase activity"/>
    <property type="evidence" value="ECO:0007669"/>
    <property type="project" value="UniProtKB-KW"/>
</dbReference>
<dbReference type="RefSeq" id="WP_126809785.1">
    <property type="nucleotide sequence ID" value="NZ_NGKA01000019.1"/>
</dbReference>
<evidence type="ECO:0000313" key="3">
    <source>
        <dbReference type="EMBL" id="RSU09700.1"/>
    </source>
</evidence>
<name>A0A430ANF4_9ENTE</name>
<dbReference type="GO" id="GO:0016020">
    <property type="term" value="C:membrane"/>
    <property type="evidence" value="ECO:0007669"/>
    <property type="project" value="TreeGrafter"/>
</dbReference>
<feature type="domain" description="AB hydrolase-1" evidence="2">
    <location>
        <begin position="22"/>
        <end position="125"/>
    </location>
</feature>
<proteinExistence type="predicted"/>
<dbReference type="AlphaFoldDB" id="A0A430ANF4"/>
<dbReference type="Pfam" id="PF00561">
    <property type="entry name" value="Abhydrolase_1"/>
    <property type="match status" value="1"/>
</dbReference>
<evidence type="ECO:0000313" key="4">
    <source>
        <dbReference type="Proteomes" id="UP000287605"/>
    </source>
</evidence>
<dbReference type="InterPro" id="IPR000073">
    <property type="entry name" value="AB_hydrolase_1"/>
</dbReference>
<keyword evidence="4" id="KW-1185">Reference proteome</keyword>
<dbReference type="OrthoDB" id="9805423at2"/>
<evidence type="ECO:0000256" key="1">
    <source>
        <dbReference type="ARBA" id="ARBA00022801"/>
    </source>
</evidence>
<gene>
    <name evidence="3" type="ORF">CBF29_11020</name>
</gene>
<dbReference type="PANTHER" id="PTHR43798">
    <property type="entry name" value="MONOACYLGLYCEROL LIPASE"/>
    <property type="match status" value="1"/>
</dbReference>
<comment type="caution">
    <text evidence="3">The sequence shown here is derived from an EMBL/GenBank/DDBJ whole genome shotgun (WGS) entry which is preliminary data.</text>
</comment>